<dbReference type="InterPro" id="IPR003034">
    <property type="entry name" value="SAP_dom"/>
</dbReference>
<gene>
    <name evidence="3" type="primary">ERI1</name>
    <name evidence="3" type="ORF">EC973_005193</name>
</gene>
<accession>A0A8H7BVW7</accession>
<proteinExistence type="predicted"/>
<dbReference type="GO" id="GO:0003676">
    <property type="term" value="F:nucleic acid binding"/>
    <property type="evidence" value="ECO:0007669"/>
    <property type="project" value="InterPro"/>
</dbReference>
<feature type="region of interest" description="Disordered" evidence="1">
    <location>
        <begin position="35"/>
        <end position="66"/>
    </location>
</feature>
<name>A0A8H7BVW7_9FUNG</name>
<dbReference type="Gene3D" id="3.30.420.10">
    <property type="entry name" value="Ribonuclease H-like superfamily/Ribonuclease H"/>
    <property type="match status" value="1"/>
</dbReference>
<evidence type="ECO:0000313" key="4">
    <source>
        <dbReference type="Proteomes" id="UP000605846"/>
    </source>
</evidence>
<dbReference type="InterPro" id="IPR012337">
    <property type="entry name" value="RNaseH-like_sf"/>
</dbReference>
<dbReference type="InterPro" id="IPR036397">
    <property type="entry name" value="RNaseH_sf"/>
</dbReference>
<evidence type="ECO:0000259" key="2">
    <source>
        <dbReference type="PROSITE" id="PS50800"/>
    </source>
</evidence>
<keyword evidence="4" id="KW-1185">Reference proteome</keyword>
<evidence type="ECO:0000256" key="1">
    <source>
        <dbReference type="SAM" id="MobiDB-lite"/>
    </source>
</evidence>
<dbReference type="InterPro" id="IPR036361">
    <property type="entry name" value="SAP_dom_sf"/>
</dbReference>
<dbReference type="Proteomes" id="UP000605846">
    <property type="component" value="Unassembled WGS sequence"/>
</dbReference>
<dbReference type="OrthoDB" id="448399at2759"/>
<dbReference type="PANTHER" id="PTHR23044:SF61">
    <property type="entry name" value="3'-5' EXORIBONUCLEASE 1-RELATED"/>
    <property type="match status" value="1"/>
</dbReference>
<dbReference type="PROSITE" id="PS50800">
    <property type="entry name" value="SAP"/>
    <property type="match status" value="1"/>
</dbReference>
<dbReference type="EMBL" id="JABAYA010000003">
    <property type="protein sequence ID" value="KAF7732297.1"/>
    <property type="molecule type" value="Genomic_DNA"/>
</dbReference>
<dbReference type="PANTHER" id="PTHR23044">
    <property type="entry name" value="3'-5' EXONUCLEASE ERI1-RELATED"/>
    <property type="match status" value="1"/>
</dbReference>
<evidence type="ECO:0000313" key="3">
    <source>
        <dbReference type="EMBL" id="KAF7732297.1"/>
    </source>
</evidence>
<reference evidence="3" key="1">
    <citation type="submission" date="2020-01" db="EMBL/GenBank/DDBJ databases">
        <title>Genome Sequencing of Three Apophysomyces-Like Fungal Strains Confirms a Novel Fungal Genus in the Mucoromycota with divergent Burkholderia-like Endosymbiotic Bacteria.</title>
        <authorList>
            <person name="Stajich J.E."/>
            <person name="Macias A.M."/>
            <person name="Carter-House D."/>
            <person name="Lovett B."/>
            <person name="Kasson L.R."/>
            <person name="Berry K."/>
            <person name="Grigoriev I."/>
            <person name="Chang Y."/>
            <person name="Spatafora J."/>
            <person name="Kasson M.T."/>
        </authorList>
    </citation>
    <scope>NUCLEOTIDE SEQUENCE</scope>
    <source>
        <strain evidence="3">NRRL A-21654</strain>
    </source>
</reference>
<dbReference type="InterPro" id="IPR051274">
    <property type="entry name" value="3-5_Exoribonuclease"/>
</dbReference>
<feature type="domain" description="SAP" evidence="2">
    <location>
        <begin position="1"/>
        <end position="33"/>
    </location>
</feature>
<dbReference type="AlphaFoldDB" id="A0A8H7BVW7"/>
<sequence>MPTVEEVRQALAELGCDTRGRKYVLKKRLREAKKKQTVKNGKTEVLENESSEQPPAEQFPDTETSIDNPSINVSCLSSKPQPFDYYLFFDVEATCEENAGFDFPNEIIEFPVVLVSGKTFEIVDQVVEWNKS</sequence>
<organism evidence="3 4">
    <name type="scientific">Apophysomyces ossiformis</name>
    <dbReference type="NCBI Taxonomy" id="679940"/>
    <lineage>
        <taxon>Eukaryota</taxon>
        <taxon>Fungi</taxon>
        <taxon>Fungi incertae sedis</taxon>
        <taxon>Mucoromycota</taxon>
        <taxon>Mucoromycotina</taxon>
        <taxon>Mucoromycetes</taxon>
        <taxon>Mucorales</taxon>
        <taxon>Mucorineae</taxon>
        <taxon>Mucoraceae</taxon>
        <taxon>Apophysomyces</taxon>
    </lineage>
</organism>
<dbReference type="GO" id="GO:0005737">
    <property type="term" value="C:cytoplasm"/>
    <property type="evidence" value="ECO:0007669"/>
    <property type="project" value="UniProtKB-ARBA"/>
</dbReference>
<dbReference type="SUPFAM" id="SSF53098">
    <property type="entry name" value="Ribonuclease H-like"/>
    <property type="match status" value="1"/>
</dbReference>
<comment type="caution">
    <text evidence="3">The sequence shown here is derived from an EMBL/GenBank/DDBJ whole genome shotgun (WGS) entry which is preliminary data.</text>
</comment>
<protein>
    <submittedName>
        <fullName evidence="3">3'-5' exoribonuclease 1</fullName>
    </submittedName>
</protein>
<dbReference type="Gene3D" id="1.10.720.30">
    <property type="entry name" value="SAP domain"/>
    <property type="match status" value="1"/>
</dbReference>